<dbReference type="EMBL" id="JANBUJ010000690">
    <property type="protein sequence ID" value="KAJ2770641.1"/>
    <property type="molecule type" value="Genomic_DNA"/>
</dbReference>
<name>A0ACC1K070_9FUNG</name>
<evidence type="ECO:0000313" key="2">
    <source>
        <dbReference type="Proteomes" id="UP001140234"/>
    </source>
</evidence>
<gene>
    <name evidence="1" type="ORF">IWQ57_002568</name>
</gene>
<sequence length="586" mass="63945">MDDGEKDVLVHAAPTPPADRRARMRSRLAAVRGLGLLLLSIPAALVLLCTCVYIYNARCPASGPAPHATPDYLSMWPVNKHDGGAAAAAASAPARALASNGTHEFRPTLILVSLDGFRADYLGRGLSPNLVRLGREGLRADFMRPSFPSSTFPNHYSIATGLYPGSHGIVGNTFYDTALNATFVYTNTSISDQSRWWEGGEPIWVTAEKQGVRAAIDMWPGSTARIHGTRPSYVVPFSDSVPPGAKVQQLLEWIDLPLDRRPSLLAAYMPEVDHAGHVAGPDSDQVNSAVRLVDGALGDLREQLERRNLTHIVNLMVVSDHGMSSAVVHKNAIYLDDIIDVSRLTGLYGWPLAAVQPKDDRDIPEMFLKLQRASAGQPWKVYMREDLPQRFHYTHKTRVAPISVIPDLHYYVTTRDWDKSTGGAPGAGEHVIGVHGYDNVDPEMRATFVAVGPAFRARDVAPRSANATLPASMAHIQRMAAPRAGVSKEQLSDDGAHISDMSAEQEYLELVRGALVSRPGAPALYHPEYDGLWGDSDLGEAALRYIRHPPFENVELYALMARVLGIEPAPNNGTGSFSSWWLKDLP</sequence>
<comment type="caution">
    <text evidence="1">The sequence shown here is derived from an EMBL/GenBank/DDBJ whole genome shotgun (WGS) entry which is preliminary data.</text>
</comment>
<organism evidence="1 2">
    <name type="scientific">Coemansia nantahalensis</name>
    <dbReference type="NCBI Taxonomy" id="2789366"/>
    <lineage>
        <taxon>Eukaryota</taxon>
        <taxon>Fungi</taxon>
        <taxon>Fungi incertae sedis</taxon>
        <taxon>Zoopagomycota</taxon>
        <taxon>Kickxellomycotina</taxon>
        <taxon>Kickxellomycetes</taxon>
        <taxon>Kickxellales</taxon>
        <taxon>Kickxellaceae</taxon>
        <taxon>Coemansia</taxon>
    </lineage>
</organism>
<protein>
    <submittedName>
        <fullName evidence="1">Uncharacterized protein</fullName>
    </submittedName>
</protein>
<reference evidence="1" key="1">
    <citation type="submission" date="2022-07" db="EMBL/GenBank/DDBJ databases">
        <title>Phylogenomic reconstructions and comparative analyses of Kickxellomycotina fungi.</title>
        <authorList>
            <person name="Reynolds N.K."/>
            <person name="Stajich J.E."/>
            <person name="Barry K."/>
            <person name="Grigoriev I.V."/>
            <person name="Crous P."/>
            <person name="Smith M.E."/>
        </authorList>
    </citation>
    <scope>NUCLEOTIDE SEQUENCE</scope>
    <source>
        <strain evidence="1">CBS 109366</strain>
    </source>
</reference>
<accession>A0ACC1K070</accession>
<evidence type="ECO:0000313" key="1">
    <source>
        <dbReference type="EMBL" id="KAJ2770641.1"/>
    </source>
</evidence>
<proteinExistence type="predicted"/>
<dbReference type="Proteomes" id="UP001140234">
    <property type="component" value="Unassembled WGS sequence"/>
</dbReference>
<keyword evidence="2" id="KW-1185">Reference proteome</keyword>